<sequence length="36" mass="3962">MLDVHGAVCSLFAEWEAQILMSHCRVLCAMCSSESC</sequence>
<dbReference type="EMBL" id="GBRH01171619">
    <property type="protein sequence ID" value="JAE26277.1"/>
    <property type="molecule type" value="Transcribed_RNA"/>
</dbReference>
<accession>A0A0A9GP69</accession>
<organism evidence="1">
    <name type="scientific">Arundo donax</name>
    <name type="common">Giant reed</name>
    <name type="synonym">Donax arundinaceus</name>
    <dbReference type="NCBI Taxonomy" id="35708"/>
    <lineage>
        <taxon>Eukaryota</taxon>
        <taxon>Viridiplantae</taxon>
        <taxon>Streptophyta</taxon>
        <taxon>Embryophyta</taxon>
        <taxon>Tracheophyta</taxon>
        <taxon>Spermatophyta</taxon>
        <taxon>Magnoliopsida</taxon>
        <taxon>Liliopsida</taxon>
        <taxon>Poales</taxon>
        <taxon>Poaceae</taxon>
        <taxon>PACMAD clade</taxon>
        <taxon>Arundinoideae</taxon>
        <taxon>Arundineae</taxon>
        <taxon>Arundo</taxon>
    </lineage>
</organism>
<protein>
    <submittedName>
        <fullName evidence="1">Uncharacterized protein</fullName>
    </submittedName>
</protein>
<dbReference type="AlphaFoldDB" id="A0A0A9GP69"/>
<evidence type="ECO:0000313" key="1">
    <source>
        <dbReference type="EMBL" id="JAE26277.1"/>
    </source>
</evidence>
<reference evidence="1" key="1">
    <citation type="submission" date="2014-09" db="EMBL/GenBank/DDBJ databases">
        <authorList>
            <person name="Magalhaes I.L.F."/>
            <person name="Oliveira U."/>
            <person name="Santos F.R."/>
            <person name="Vidigal T.H.D.A."/>
            <person name="Brescovit A.D."/>
            <person name="Santos A.J."/>
        </authorList>
    </citation>
    <scope>NUCLEOTIDE SEQUENCE</scope>
    <source>
        <tissue evidence="1">Shoot tissue taken approximately 20 cm above the soil surface</tissue>
    </source>
</reference>
<proteinExistence type="predicted"/>
<reference evidence="1" key="2">
    <citation type="journal article" date="2015" name="Data Brief">
        <title>Shoot transcriptome of the giant reed, Arundo donax.</title>
        <authorList>
            <person name="Barrero R.A."/>
            <person name="Guerrero F.D."/>
            <person name="Moolhuijzen P."/>
            <person name="Goolsby J.A."/>
            <person name="Tidwell J."/>
            <person name="Bellgard S.E."/>
            <person name="Bellgard M.I."/>
        </authorList>
    </citation>
    <scope>NUCLEOTIDE SEQUENCE</scope>
    <source>
        <tissue evidence="1">Shoot tissue taken approximately 20 cm above the soil surface</tissue>
    </source>
</reference>
<name>A0A0A9GP69_ARUDO</name>